<evidence type="ECO:0000313" key="1">
    <source>
        <dbReference type="EMBL" id="KAL2550396.1"/>
    </source>
</evidence>
<comment type="caution">
    <text evidence="1">The sequence shown here is derived from an EMBL/GenBank/DDBJ whole genome shotgun (WGS) entry which is preliminary data.</text>
</comment>
<dbReference type="Proteomes" id="UP001604277">
    <property type="component" value="Unassembled WGS sequence"/>
</dbReference>
<sequence length="115" mass="13517">MFLMLLSYTTDDGTIWFFSQLPIYVPHNRLSILSRSIIPFSRPFGLHVRSLLGYLPEPSRFIFSNMELVKVLDLSTEWSKGTKMEKMELLRFLRTSAMPSSIRICRNLDIFLWIP</sequence>
<dbReference type="AlphaFoldDB" id="A0ABD1WL31"/>
<keyword evidence="2" id="KW-1185">Reference proteome</keyword>
<protein>
    <submittedName>
        <fullName evidence="1">Late blight resistance protein-like protein R1A-10</fullName>
    </submittedName>
</protein>
<evidence type="ECO:0000313" key="2">
    <source>
        <dbReference type="Proteomes" id="UP001604277"/>
    </source>
</evidence>
<dbReference type="EMBL" id="JBFOLJ010000003">
    <property type="protein sequence ID" value="KAL2550396.1"/>
    <property type="molecule type" value="Genomic_DNA"/>
</dbReference>
<organism evidence="1 2">
    <name type="scientific">Forsythia ovata</name>
    <dbReference type="NCBI Taxonomy" id="205694"/>
    <lineage>
        <taxon>Eukaryota</taxon>
        <taxon>Viridiplantae</taxon>
        <taxon>Streptophyta</taxon>
        <taxon>Embryophyta</taxon>
        <taxon>Tracheophyta</taxon>
        <taxon>Spermatophyta</taxon>
        <taxon>Magnoliopsida</taxon>
        <taxon>eudicotyledons</taxon>
        <taxon>Gunneridae</taxon>
        <taxon>Pentapetalae</taxon>
        <taxon>asterids</taxon>
        <taxon>lamiids</taxon>
        <taxon>Lamiales</taxon>
        <taxon>Oleaceae</taxon>
        <taxon>Forsythieae</taxon>
        <taxon>Forsythia</taxon>
    </lineage>
</organism>
<reference evidence="2" key="1">
    <citation type="submission" date="2024-07" db="EMBL/GenBank/DDBJ databases">
        <title>Two chromosome-level genome assemblies of Korean endemic species Abeliophyllum distichum and Forsythia ovata (Oleaceae).</title>
        <authorList>
            <person name="Jang H."/>
        </authorList>
    </citation>
    <scope>NUCLEOTIDE SEQUENCE [LARGE SCALE GENOMIC DNA]</scope>
</reference>
<gene>
    <name evidence="1" type="ORF">Fot_11926</name>
</gene>
<accession>A0ABD1WL31</accession>
<proteinExistence type="predicted"/>
<name>A0ABD1WL31_9LAMI</name>